<evidence type="ECO:0000259" key="2">
    <source>
        <dbReference type="Pfam" id="PF13205"/>
    </source>
</evidence>
<dbReference type="InterPro" id="IPR032812">
    <property type="entry name" value="SbsA_Ig"/>
</dbReference>
<dbReference type="Proteomes" id="UP000620064">
    <property type="component" value="Unassembled WGS sequence"/>
</dbReference>
<feature type="domain" description="SbsA Ig-like" evidence="2">
    <location>
        <begin position="17"/>
        <end position="120"/>
    </location>
</feature>
<sequence length="525" mass="60185">MVVSCARVGSPDGGTKDSLAPKFLSSNIDTTRINVPRNIKELRLDFDEYVMLKDVSKNLIISPPIKYKKVIPSNLANKYVLIQWEDSLKANTTYNFNFGNAIVDNNEGNILPYFNFAFSTGDKIDDTYISGTVEDAMAFKKKNETAKDNKYVVGLYPIIDGKTDFKQKPSYIAKVDEENYFELNYLQKGDYIIIAFDDENQNSIYDAGKEKVGFLKDKITVSDNVKGVKLKLYPSKKAFKFIESKPIFGGAILAFEGNPEKIDVKSISPQLSEYKIEHQPKSDTVYIWFNDAQNKFDPKASTQLDFSFDTSQKQDTVRVYYKPVKDEFKIENKEGSLLVPSQYFKITANLPLQSIDTKDWKLESDSVAVNFNAKISEKNPYNILVSADFKLTKKYALTVIKGSVKSYFEGILKSYKFEFQADKPENYGGFVIKKFINKPKSMFWVELTNEKGEVLYSRYTNDDMVSFTNLKPAVYIARIKVDENENGTWDEADFANNILAEPIYIFEKTIEVRPLWTIEEDWEIK</sequence>
<reference evidence="4" key="1">
    <citation type="journal article" date="2019" name="Int. J. Syst. Evol. Microbiol.">
        <title>The Global Catalogue of Microorganisms (GCM) 10K type strain sequencing project: providing services to taxonomists for standard genome sequencing and annotation.</title>
        <authorList>
            <consortium name="The Broad Institute Genomics Platform"/>
            <consortium name="The Broad Institute Genome Sequencing Center for Infectious Disease"/>
            <person name="Wu L."/>
            <person name="Ma J."/>
        </authorList>
    </citation>
    <scope>NUCLEOTIDE SEQUENCE [LARGE SCALE GENOMIC DNA]</scope>
    <source>
        <strain evidence="4">CGMCC 1.7656</strain>
    </source>
</reference>
<evidence type="ECO:0000256" key="1">
    <source>
        <dbReference type="ARBA" id="ARBA00022729"/>
    </source>
</evidence>
<organism evidence="3 4">
    <name type="scientific">Cloacibacterium rupense</name>
    <dbReference type="NCBI Taxonomy" id="517423"/>
    <lineage>
        <taxon>Bacteria</taxon>
        <taxon>Pseudomonadati</taxon>
        <taxon>Bacteroidota</taxon>
        <taxon>Flavobacteriia</taxon>
        <taxon>Flavobacteriales</taxon>
        <taxon>Weeksellaceae</taxon>
    </lineage>
</organism>
<keyword evidence="4" id="KW-1185">Reference proteome</keyword>
<proteinExistence type="predicted"/>
<dbReference type="EMBL" id="BMLV01000002">
    <property type="protein sequence ID" value="GGP04058.1"/>
    <property type="molecule type" value="Genomic_DNA"/>
</dbReference>
<comment type="caution">
    <text evidence="3">The sequence shown here is derived from an EMBL/GenBank/DDBJ whole genome shotgun (WGS) entry which is preliminary data.</text>
</comment>
<keyword evidence="1" id="KW-0732">Signal</keyword>
<accession>A0ABQ2NIA1</accession>
<gene>
    <name evidence="3" type="ORF">GCM10010992_14850</name>
</gene>
<evidence type="ECO:0000313" key="3">
    <source>
        <dbReference type="EMBL" id="GGP04058.1"/>
    </source>
</evidence>
<evidence type="ECO:0000313" key="4">
    <source>
        <dbReference type="Proteomes" id="UP000620064"/>
    </source>
</evidence>
<name>A0ABQ2NIA1_9FLAO</name>
<dbReference type="Pfam" id="PF13205">
    <property type="entry name" value="Big_5"/>
    <property type="match status" value="1"/>
</dbReference>
<protein>
    <recommendedName>
        <fullName evidence="2">SbsA Ig-like domain-containing protein</fullName>
    </recommendedName>
</protein>